<comment type="caution">
    <text evidence="6">The sequence shown here is derived from an EMBL/GenBank/DDBJ whole genome shotgun (WGS) entry which is preliminary data.</text>
</comment>
<evidence type="ECO:0000256" key="3">
    <source>
        <dbReference type="PIRNR" id="PIRNR000185"/>
    </source>
</evidence>
<dbReference type="Gene3D" id="3.40.50.10860">
    <property type="entry name" value="Leucine Dehydrogenase, chain A, domain 1"/>
    <property type="match status" value="1"/>
</dbReference>
<keyword evidence="7" id="KW-1185">Reference proteome</keyword>
<dbReference type="Pfam" id="PF02812">
    <property type="entry name" value="ELFV_dehydrog_N"/>
    <property type="match status" value="1"/>
</dbReference>
<dbReference type="PANTHER" id="PTHR11606:SF13">
    <property type="entry name" value="GLUTAMATE DEHYDROGENASE 1, MITOCHONDRIAL"/>
    <property type="match status" value="1"/>
</dbReference>
<dbReference type="InterPro" id="IPR006097">
    <property type="entry name" value="Glu/Leu/Phe/Val/Trp_DH_dimer"/>
</dbReference>
<gene>
    <name evidence="6" type="ORF">J6I44_13065</name>
</gene>
<dbReference type="Pfam" id="PF00208">
    <property type="entry name" value="ELFV_dehydrog"/>
    <property type="match status" value="1"/>
</dbReference>
<feature type="domain" description="Glutamate/phenylalanine/leucine/valine/L-tryptophan dehydrogenase C-terminal" evidence="5">
    <location>
        <begin position="201"/>
        <end position="432"/>
    </location>
</feature>
<dbReference type="Gene3D" id="3.40.50.720">
    <property type="entry name" value="NAD(P)-binding Rossmann-like Domain"/>
    <property type="match status" value="1"/>
</dbReference>
<comment type="similarity">
    <text evidence="1 3 4">Belongs to the Glu/Leu/Phe/Val dehydrogenases family.</text>
</comment>
<dbReference type="PROSITE" id="PS00074">
    <property type="entry name" value="GLFV_DEHYDROGENASE"/>
    <property type="match status" value="1"/>
</dbReference>
<proteinExistence type="inferred from homology"/>
<evidence type="ECO:0000259" key="5">
    <source>
        <dbReference type="SMART" id="SM00839"/>
    </source>
</evidence>
<evidence type="ECO:0000256" key="1">
    <source>
        <dbReference type="ARBA" id="ARBA00006382"/>
    </source>
</evidence>
<name>A0ABT3PPK5_9BACT</name>
<accession>A0ABT3PPK5</accession>
<evidence type="ECO:0000256" key="2">
    <source>
        <dbReference type="ARBA" id="ARBA00023002"/>
    </source>
</evidence>
<dbReference type="InterPro" id="IPR033524">
    <property type="entry name" value="Glu/Leu/Phe/Val_DH_AS"/>
</dbReference>
<evidence type="ECO:0000256" key="4">
    <source>
        <dbReference type="RuleBase" id="RU004417"/>
    </source>
</evidence>
<dbReference type="PRINTS" id="PR00082">
    <property type="entry name" value="GLFDHDRGNASE"/>
</dbReference>
<dbReference type="InterPro" id="IPR036291">
    <property type="entry name" value="NAD(P)-bd_dom_sf"/>
</dbReference>
<dbReference type="InterPro" id="IPR046346">
    <property type="entry name" value="Aminoacid_DH-like_N_sf"/>
</dbReference>
<dbReference type="PANTHER" id="PTHR11606">
    <property type="entry name" value="GLUTAMATE DEHYDROGENASE"/>
    <property type="match status" value="1"/>
</dbReference>
<keyword evidence="2 3" id="KW-0560">Oxidoreductase</keyword>
<organism evidence="6 7">
    <name type="scientific">Fodinibius salsisoli</name>
    <dbReference type="NCBI Taxonomy" id="2820877"/>
    <lineage>
        <taxon>Bacteria</taxon>
        <taxon>Pseudomonadati</taxon>
        <taxon>Balneolota</taxon>
        <taxon>Balneolia</taxon>
        <taxon>Balneolales</taxon>
        <taxon>Balneolaceae</taxon>
        <taxon>Fodinibius</taxon>
    </lineage>
</organism>
<dbReference type="EMBL" id="JAGGJA010000008">
    <property type="protein sequence ID" value="MCW9707792.1"/>
    <property type="molecule type" value="Genomic_DNA"/>
</dbReference>
<dbReference type="RefSeq" id="WP_265766582.1">
    <property type="nucleotide sequence ID" value="NZ_JAGGJA010000008.1"/>
</dbReference>
<dbReference type="SMART" id="SM00839">
    <property type="entry name" value="ELFV_dehydrog"/>
    <property type="match status" value="1"/>
</dbReference>
<evidence type="ECO:0000313" key="6">
    <source>
        <dbReference type="EMBL" id="MCW9707792.1"/>
    </source>
</evidence>
<dbReference type="Proteomes" id="UP001207918">
    <property type="component" value="Unassembled WGS sequence"/>
</dbReference>
<dbReference type="SUPFAM" id="SSF53223">
    <property type="entry name" value="Aminoacid dehydrogenase-like, N-terminal domain"/>
    <property type="match status" value="1"/>
</dbReference>
<dbReference type="CDD" id="cd01076">
    <property type="entry name" value="NAD_bind_1_Glu_DH"/>
    <property type="match status" value="1"/>
</dbReference>
<reference evidence="6 7" key="1">
    <citation type="submission" date="2021-03" db="EMBL/GenBank/DDBJ databases">
        <title>Aliifodinibius sp. nov., a new bacterium isolated from saline soil.</title>
        <authorList>
            <person name="Galisteo C."/>
            <person name="De La Haba R."/>
            <person name="Sanchez-Porro C."/>
            <person name="Ventosa A."/>
        </authorList>
    </citation>
    <scope>NUCLEOTIDE SEQUENCE [LARGE SCALE GENOMIC DNA]</scope>
    <source>
        <strain evidence="6 7">1BSP15-2V2</strain>
    </source>
</reference>
<dbReference type="PIRSF" id="PIRSF000185">
    <property type="entry name" value="Glu_DH"/>
    <property type="match status" value="1"/>
</dbReference>
<dbReference type="InterPro" id="IPR006096">
    <property type="entry name" value="Glu/Leu/Phe/Val/Trp_DH_C"/>
</dbReference>
<evidence type="ECO:0000313" key="7">
    <source>
        <dbReference type="Proteomes" id="UP001207918"/>
    </source>
</evidence>
<dbReference type="InterPro" id="IPR006095">
    <property type="entry name" value="Glu/Leu/Phe/Val/Trp_DH"/>
</dbReference>
<dbReference type="InterPro" id="IPR033922">
    <property type="entry name" value="NAD_bind_Glu_DH"/>
</dbReference>
<dbReference type="SUPFAM" id="SSF51735">
    <property type="entry name" value="NAD(P)-binding Rossmann-fold domains"/>
    <property type="match status" value="1"/>
</dbReference>
<protein>
    <recommendedName>
        <fullName evidence="3">Glutamate dehydrogenase</fullName>
    </recommendedName>
</protein>
<sequence>MPYNKNMHTTGYYKEPGPKLDEESPFKSMMERFRFAAEILELDEGMFQYLASPVKQVIVSVPVVMDSGDIQVFEGYRVIHDNVLGPSKGGIRYAPDVNLEEVKALASWMTWKCAIVNVPFGGAKGGVRCDPNQLSRNELERLTRRYTANMLEVFGPDRDIPAPDMNTDEQIMAWIMDTYSMNAHKTENAVVTGKPIILGGSHGRKEATGRGVVTVTLAALNKAGIAPNKCTTVVQGFGNVGSVSAKLMYEQGSKVIAISDITGGYYNENGIDIPEAMEYAKKNDNSLEGYSEADKITNDELLQLECDVLIPAAKEDQISPRNADKINARIIAEGANGPITANADSILEDKGIMVVPDILANAGGVTVSYFEWVQDRQGYFWTEERVNRRLNRMMRAAFDNLFNVREEHDITLRQAAYVFGINKVATTLRMRGIYA</sequence>
<dbReference type="InterPro" id="IPR014362">
    <property type="entry name" value="Glu_DH"/>
</dbReference>